<evidence type="ECO:0000256" key="10">
    <source>
        <dbReference type="SAM" id="Phobius"/>
    </source>
</evidence>
<keyword evidence="8 10" id="KW-0472">Membrane</keyword>
<evidence type="ECO:0000256" key="2">
    <source>
        <dbReference type="ARBA" id="ARBA00007727"/>
    </source>
</evidence>
<dbReference type="EMBL" id="CM027680">
    <property type="protein sequence ID" value="KAG0551408.1"/>
    <property type="molecule type" value="Genomic_DNA"/>
</dbReference>
<keyword evidence="5" id="KW-0735">Signal-anchor</keyword>
<dbReference type="InterPro" id="IPR025846">
    <property type="entry name" value="TBL_N"/>
</dbReference>
<organism evidence="13 14">
    <name type="scientific">Sorghum bicolor</name>
    <name type="common">Sorghum</name>
    <name type="synonym">Sorghum vulgare</name>
    <dbReference type="NCBI Taxonomy" id="4558"/>
    <lineage>
        <taxon>Eukaryota</taxon>
        <taxon>Viridiplantae</taxon>
        <taxon>Streptophyta</taxon>
        <taxon>Embryophyta</taxon>
        <taxon>Tracheophyta</taxon>
        <taxon>Spermatophyta</taxon>
        <taxon>Magnoliopsida</taxon>
        <taxon>Liliopsida</taxon>
        <taxon>Poales</taxon>
        <taxon>Poaceae</taxon>
        <taxon>PACMAD clade</taxon>
        <taxon>Panicoideae</taxon>
        <taxon>Andropogonodae</taxon>
        <taxon>Andropogoneae</taxon>
        <taxon>Sorghinae</taxon>
        <taxon>Sorghum</taxon>
    </lineage>
</organism>
<dbReference type="Pfam" id="PF14416">
    <property type="entry name" value="PMR5N"/>
    <property type="match status" value="1"/>
</dbReference>
<feature type="domain" description="Trichome birefringence-like N-terminal" evidence="12">
    <location>
        <begin position="400"/>
        <end position="452"/>
    </location>
</feature>
<evidence type="ECO:0000256" key="9">
    <source>
        <dbReference type="SAM" id="MobiDB-lite"/>
    </source>
</evidence>
<comment type="caution">
    <text evidence="13">The sequence shown here is derived from an EMBL/GenBank/DDBJ whole genome shotgun (WGS) entry which is preliminary data.</text>
</comment>
<protein>
    <recommendedName>
        <fullName evidence="15">Trichome birefringence-like N-terminal domain-containing protein</fullName>
    </recommendedName>
</protein>
<evidence type="ECO:0000256" key="6">
    <source>
        <dbReference type="ARBA" id="ARBA00022989"/>
    </source>
</evidence>
<evidence type="ECO:0008006" key="15">
    <source>
        <dbReference type="Google" id="ProtNLM"/>
    </source>
</evidence>
<feature type="transmembrane region" description="Helical" evidence="10">
    <location>
        <begin position="157"/>
        <end position="179"/>
    </location>
</feature>
<keyword evidence="4 10" id="KW-0812">Transmembrane</keyword>
<name>A0A921S3I5_SORBI</name>
<evidence type="ECO:0000259" key="11">
    <source>
        <dbReference type="Pfam" id="PF13839"/>
    </source>
</evidence>
<evidence type="ECO:0000259" key="12">
    <source>
        <dbReference type="Pfam" id="PF14416"/>
    </source>
</evidence>
<dbReference type="GO" id="GO:1990538">
    <property type="term" value="F:xylan O-acetyltransferase activity"/>
    <property type="evidence" value="ECO:0007669"/>
    <property type="project" value="UniProtKB-ARBA"/>
</dbReference>
<keyword evidence="7" id="KW-0333">Golgi apparatus</keyword>
<accession>A0A921S3I5</accession>
<comment type="similarity">
    <text evidence="2">Belongs to the PC-esterase family. TBL subfamily.</text>
</comment>
<feature type="domain" description="Trichome birefringence-like C-terminal" evidence="11">
    <location>
        <begin position="453"/>
        <end position="731"/>
    </location>
</feature>
<evidence type="ECO:0000313" key="14">
    <source>
        <dbReference type="Proteomes" id="UP000807115"/>
    </source>
</evidence>
<keyword evidence="6 10" id="KW-1133">Transmembrane helix</keyword>
<evidence type="ECO:0000256" key="7">
    <source>
        <dbReference type="ARBA" id="ARBA00023034"/>
    </source>
</evidence>
<evidence type="ECO:0000256" key="1">
    <source>
        <dbReference type="ARBA" id="ARBA00004323"/>
    </source>
</evidence>
<gene>
    <name evidence="13" type="ORF">BDA96_01G420700</name>
</gene>
<dbReference type="InterPro" id="IPR029962">
    <property type="entry name" value="TBL"/>
</dbReference>
<dbReference type="Pfam" id="PF13839">
    <property type="entry name" value="PC-Esterase"/>
    <property type="match status" value="1"/>
</dbReference>
<dbReference type="Proteomes" id="UP000807115">
    <property type="component" value="Chromosome 1"/>
</dbReference>
<proteinExistence type="inferred from homology"/>
<comment type="subcellular location">
    <subcellularLocation>
        <location evidence="1">Golgi apparatus membrane</location>
        <topology evidence="1">Single-pass type II membrane protein</topology>
    </subcellularLocation>
</comment>
<evidence type="ECO:0000313" key="13">
    <source>
        <dbReference type="EMBL" id="KAG0551408.1"/>
    </source>
</evidence>
<sequence>MRPGVLRLVWIIPLNFRDLNFIYFTIMLLIVDNRFIPNVANKNVRSDANCFLFFFLTTQLPLLNVQERWGQTADEQLRLLHHTRSRFRFRYTDPPAPPVLPLPQSVLEAPSPPSRSRTASYCRTIRPCFLPAARSKAMERQRSSSSSSSYQLLSPKCLLLLSFASSSLLFSFLFALFAVRHGRPLHLPFAMPNASSTASLARSPPLGGGGGSMVGAVALAPEAGYAVRGRGSGDSVADGAHHAVAGDLSARAAGSPMDVEEAVAGGGNGGAPAPGKVLEVQEIAEAGRTSASEEVAASMVKSEEGESWRTVNLSMEASGTAMEMRGESVQDDLVVVGDKHNSSVQAAYGSQQGEQLQSSYHSAGNNNSVGAPVNQNKQDPNLIEEAVMTKTDSTGGNTIHCDVYDGSWVFDETYPLYTSDSCPFIDEAFSCGANGRMDQRYMKWRWQPKHCNIPRFDARKMLEKLRGKRLVFIGDSINRNQWESMMCLLRTAVSDPGRIHQTHGRKITKEKGDYNFKFLDYNCSVEYHVTHFLVHESKARIGQKRMKTLRIDTIHRSSSRWKGADVLVFNTAHWWSHHKTQSGVNYYQEGDHVHPHLDASTAFQRALTTWASWIDSNTNPQLTQVFFRSSSPSHFSGGEWNSGGHCRESMLPLNDTHARPVPERNVILEQVTKQMKTPVTILNITNLSGIRIDGHPSVYGRKTVDLTASSVQDCSHWCLPGVPDTWNELLFYHLLSPQEKDVTS</sequence>
<dbReference type="InterPro" id="IPR026057">
    <property type="entry name" value="TBL_C"/>
</dbReference>
<reference evidence="13" key="1">
    <citation type="journal article" date="2019" name="BMC Genomics">
        <title>A new reference genome for Sorghum bicolor reveals high levels of sequence similarity between sweet and grain genotypes: implications for the genetics of sugar metabolism.</title>
        <authorList>
            <person name="Cooper E.A."/>
            <person name="Brenton Z.W."/>
            <person name="Flinn B.S."/>
            <person name="Jenkins J."/>
            <person name="Shu S."/>
            <person name="Flowers D."/>
            <person name="Luo F."/>
            <person name="Wang Y."/>
            <person name="Xia P."/>
            <person name="Barry K."/>
            <person name="Daum C."/>
            <person name="Lipzen A."/>
            <person name="Yoshinaga Y."/>
            <person name="Schmutz J."/>
            <person name="Saski C."/>
            <person name="Vermerris W."/>
            <person name="Kresovich S."/>
        </authorList>
    </citation>
    <scope>NUCLEOTIDE SEQUENCE</scope>
</reference>
<evidence type="ECO:0000256" key="3">
    <source>
        <dbReference type="ARBA" id="ARBA00022679"/>
    </source>
</evidence>
<evidence type="ECO:0000256" key="8">
    <source>
        <dbReference type="ARBA" id="ARBA00023136"/>
    </source>
</evidence>
<reference evidence="13" key="2">
    <citation type="submission" date="2020-10" db="EMBL/GenBank/DDBJ databases">
        <authorList>
            <person name="Cooper E.A."/>
            <person name="Brenton Z.W."/>
            <person name="Flinn B.S."/>
            <person name="Jenkins J."/>
            <person name="Shu S."/>
            <person name="Flowers D."/>
            <person name="Luo F."/>
            <person name="Wang Y."/>
            <person name="Xia P."/>
            <person name="Barry K."/>
            <person name="Daum C."/>
            <person name="Lipzen A."/>
            <person name="Yoshinaga Y."/>
            <person name="Schmutz J."/>
            <person name="Saski C."/>
            <person name="Vermerris W."/>
            <person name="Kresovich S."/>
        </authorList>
    </citation>
    <scope>NUCLEOTIDE SEQUENCE</scope>
</reference>
<dbReference type="AlphaFoldDB" id="A0A921S3I5"/>
<dbReference type="PANTHER" id="PTHR32285:SF19">
    <property type="entry name" value="PROTEIN TRICHOME BIREFRINGENCE-LIKE 6"/>
    <property type="match status" value="1"/>
</dbReference>
<dbReference type="PANTHER" id="PTHR32285">
    <property type="entry name" value="PROTEIN TRICHOME BIREFRINGENCE-LIKE 9-RELATED"/>
    <property type="match status" value="1"/>
</dbReference>
<evidence type="ECO:0000256" key="5">
    <source>
        <dbReference type="ARBA" id="ARBA00022968"/>
    </source>
</evidence>
<dbReference type="GO" id="GO:0000139">
    <property type="term" value="C:Golgi membrane"/>
    <property type="evidence" value="ECO:0007669"/>
    <property type="project" value="UniProtKB-SubCell"/>
</dbReference>
<feature type="region of interest" description="Disordered" evidence="9">
    <location>
        <begin position="352"/>
        <end position="376"/>
    </location>
</feature>
<keyword evidence="3" id="KW-0808">Transferase</keyword>
<evidence type="ECO:0000256" key="4">
    <source>
        <dbReference type="ARBA" id="ARBA00022692"/>
    </source>
</evidence>